<dbReference type="EMBL" id="ML769396">
    <property type="protein sequence ID" value="KAE9407435.1"/>
    <property type="molecule type" value="Genomic_DNA"/>
</dbReference>
<dbReference type="Proteomes" id="UP000799118">
    <property type="component" value="Unassembled WGS sequence"/>
</dbReference>
<dbReference type="AlphaFoldDB" id="A0A6A4IFL2"/>
<reference evidence="2" key="1">
    <citation type="journal article" date="2019" name="Environ. Microbiol.">
        <title>Fungal ecological strategies reflected in gene transcription - a case study of two litter decomposers.</title>
        <authorList>
            <person name="Barbi F."/>
            <person name="Kohler A."/>
            <person name="Barry K."/>
            <person name="Baskaran P."/>
            <person name="Daum C."/>
            <person name="Fauchery L."/>
            <person name="Ihrmark K."/>
            <person name="Kuo A."/>
            <person name="LaButti K."/>
            <person name="Lipzen A."/>
            <person name="Morin E."/>
            <person name="Grigoriev I.V."/>
            <person name="Henrissat B."/>
            <person name="Lindahl B."/>
            <person name="Martin F."/>
        </authorList>
    </citation>
    <scope>NUCLEOTIDE SEQUENCE</scope>
    <source>
        <strain evidence="2">JB14</strain>
    </source>
</reference>
<feature type="signal peptide" evidence="1">
    <location>
        <begin position="1"/>
        <end position="30"/>
    </location>
</feature>
<keyword evidence="1" id="KW-0732">Signal</keyword>
<sequence>MTMMILKLWSMKLVCPTVCSFLLELKLLLAAKDNSDEWVLVSSGARQKSTRPNLERKYSFHPPKLICHCKSPKLHDTDCALPTVPRVTNSTRRLRRTRSLSAIKKNDIVSRPLLGRIKDLLSFSARGPFSLETSTKSEINIGADYLINLNIWINAWIILITDDLQF</sequence>
<accession>A0A6A4IFL2</accession>
<name>A0A6A4IFL2_9AGAR</name>
<proteinExistence type="predicted"/>
<evidence type="ECO:0000313" key="3">
    <source>
        <dbReference type="Proteomes" id="UP000799118"/>
    </source>
</evidence>
<protein>
    <submittedName>
        <fullName evidence="2">Uncharacterized protein</fullName>
    </submittedName>
</protein>
<organism evidence="2 3">
    <name type="scientific">Gymnopus androsaceus JB14</name>
    <dbReference type="NCBI Taxonomy" id="1447944"/>
    <lineage>
        <taxon>Eukaryota</taxon>
        <taxon>Fungi</taxon>
        <taxon>Dikarya</taxon>
        <taxon>Basidiomycota</taxon>
        <taxon>Agaricomycotina</taxon>
        <taxon>Agaricomycetes</taxon>
        <taxon>Agaricomycetidae</taxon>
        <taxon>Agaricales</taxon>
        <taxon>Marasmiineae</taxon>
        <taxon>Omphalotaceae</taxon>
        <taxon>Gymnopus</taxon>
    </lineage>
</organism>
<gene>
    <name evidence="2" type="ORF">BT96DRAFT_132759</name>
</gene>
<keyword evidence="3" id="KW-1185">Reference proteome</keyword>
<evidence type="ECO:0000256" key="1">
    <source>
        <dbReference type="SAM" id="SignalP"/>
    </source>
</evidence>
<evidence type="ECO:0000313" key="2">
    <source>
        <dbReference type="EMBL" id="KAE9407435.1"/>
    </source>
</evidence>
<feature type="chain" id="PRO_5025330676" evidence="1">
    <location>
        <begin position="31"/>
        <end position="166"/>
    </location>
</feature>